<sequence>CSVSNILELWSYNGTIIRSLTQADILNEINTATINPMSGRAYDVSTALGEISKNSTGSIIGSTGTKMTWLLNGNDTIKLKSAEWESKFLALAEKETALTINYFATRSFGDEAGGAISGDVAFLSAGYFVLIVYVAIVLGRFNQVEQGIYLAFSGILCVGFSIAVSFGLASAFGLEYGPLHSILPFLLLGIGVDDMFVIMGALNNLNPDEIELEIPEKMGHVLKHAGLSVTVTSLTDIVAFGIGATTQLPALKSFCGFASLGILGLFVFQLVFFTATLTLDQKRRGDDRNACCCCYKHKDYTPNACSQKEILITFFKKYYAPFLMKLPVKIVLFILTLAIFGANVYGVISLKQEFDSNWFIPQNSYAFLYLTESEKIFPDDGKKGSIYCGKIERTTRALSHRCQSVIGIAKHYTQSICIVDKYPVDEPAFVDTLYKYVNIEQRSLKRLMKFANTTGGDLVVCQMEFKLKNLPDSATEIAAMDSLRKVISDAGFPNTDCFAYARSFLNWETNKVIKNELYRNLGLAFACVFVVTLILIANLWTCLMVSSCILFTLVNVGGSMHFWGLTIETVTSIQLILAIGLAVDYSAHIGHTFMTIKGTRDERAKETLSEMGPPVFNGGFSTFLAFVLLAGSNSYVFSTFFKVFFLVVWYGLFHGLVYLPILLSWLGPSPYLTADHIYHTKVPPTGDHVAHHDHSSMNGMAMTNSSKQPYRNNVSLIFYFE</sequence>
<dbReference type="OrthoDB" id="6510177at2759"/>
<protein>
    <recommendedName>
        <fullName evidence="3">SSD domain-containing protein</fullName>
    </recommendedName>
</protein>
<dbReference type="SUPFAM" id="SSF82866">
    <property type="entry name" value="Multidrug efflux transporter AcrB transmembrane domain"/>
    <property type="match status" value="2"/>
</dbReference>
<dbReference type="InterPro" id="IPR053958">
    <property type="entry name" value="HMGCR/SNAP/NPC1-like_SSD"/>
</dbReference>
<dbReference type="GeneID" id="20233132"/>
<dbReference type="InterPro" id="IPR000731">
    <property type="entry name" value="SSD"/>
</dbReference>
<proteinExistence type="inferred from homology"/>
<dbReference type="PROSITE" id="PS50156">
    <property type="entry name" value="SSD"/>
    <property type="match status" value="1"/>
</dbReference>
<dbReference type="CTD" id="20233132"/>
<feature type="transmembrane region" description="Helical" evidence="2">
    <location>
        <begin position="330"/>
        <end position="348"/>
    </location>
</feature>
<dbReference type="GO" id="GO:0016020">
    <property type="term" value="C:membrane"/>
    <property type="evidence" value="ECO:0007669"/>
    <property type="project" value="TreeGrafter"/>
</dbReference>
<dbReference type="PANTHER" id="PTHR10796">
    <property type="entry name" value="PATCHED-RELATED"/>
    <property type="match status" value="1"/>
</dbReference>
<evidence type="ECO:0000313" key="4">
    <source>
        <dbReference type="EMBL" id="ESO85119.1"/>
    </source>
</evidence>
<evidence type="ECO:0000256" key="1">
    <source>
        <dbReference type="ARBA" id="ARBA00005585"/>
    </source>
</evidence>
<keyword evidence="5" id="KW-1185">Reference proteome</keyword>
<feature type="transmembrane region" description="Helical" evidence="2">
    <location>
        <begin position="222"/>
        <end position="242"/>
    </location>
</feature>
<feature type="transmembrane region" description="Helical" evidence="2">
    <location>
        <begin position="643"/>
        <end position="666"/>
    </location>
</feature>
<feature type="transmembrane region" description="Helical" evidence="2">
    <location>
        <begin position="147"/>
        <end position="169"/>
    </location>
</feature>
<dbReference type="Pfam" id="PF12349">
    <property type="entry name" value="Sterol-sensing"/>
    <property type="match status" value="1"/>
</dbReference>
<dbReference type="PANTHER" id="PTHR10796:SF130">
    <property type="entry name" value="PATCHED DOMAIN-CONTAINING PROTEIN 3-LIKE PROTEIN"/>
    <property type="match status" value="1"/>
</dbReference>
<keyword evidence="2" id="KW-1133">Transmembrane helix</keyword>
<feature type="transmembrane region" description="Helical" evidence="2">
    <location>
        <begin position="615"/>
        <end position="637"/>
    </location>
</feature>
<feature type="non-terminal residue" evidence="4">
    <location>
        <position position="1"/>
    </location>
</feature>
<feature type="transmembrane region" description="Helical" evidence="2">
    <location>
        <begin position="521"/>
        <end position="553"/>
    </location>
</feature>
<dbReference type="InterPro" id="IPR051697">
    <property type="entry name" value="Patched_domain-protein"/>
</dbReference>
<comment type="similarity">
    <text evidence="1">Belongs to the patched family.</text>
</comment>
<dbReference type="Proteomes" id="UP000030746">
    <property type="component" value="Unassembled WGS sequence"/>
</dbReference>
<feature type="transmembrane region" description="Helical" evidence="2">
    <location>
        <begin position="120"/>
        <end position="141"/>
    </location>
</feature>
<dbReference type="AlphaFoldDB" id="V4B8M4"/>
<evidence type="ECO:0000313" key="5">
    <source>
        <dbReference type="Proteomes" id="UP000030746"/>
    </source>
</evidence>
<feature type="transmembrane region" description="Helical" evidence="2">
    <location>
        <begin position="181"/>
        <end position="202"/>
    </location>
</feature>
<accession>V4B8M4</accession>
<gene>
    <name evidence="4" type="ORF">LOTGIDRAFT_130973</name>
</gene>
<feature type="transmembrane region" description="Helical" evidence="2">
    <location>
        <begin position="254"/>
        <end position="279"/>
    </location>
</feature>
<evidence type="ECO:0000256" key="2">
    <source>
        <dbReference type="SAM" id="Phobius"/>
    </source>
</evidence>
<reference evidence="4 5" key="1">
    <citation type="journal article" date="2013" name="Nature">
        <title>Insights into bilaterian evolution from three spiralian genomes.</title>
        <authorList>
            <person name="Simakov O."/>
            <person name="Marletaz F."/>
            <person name="Cho S.J."/>
            <person name="Edsinger-Gonzales E."/>
            <person name="Havlak P."/>
            <person name="Hellsten U."/>
            <person name="Kuo D.H."/>
            <person name="Larsson T."/>
            <person name="Lv J."/>
            <person name="Arendt D."/>
            <person name="Savage R."/>
            <person name="Osoegawa K."/>
            <person name="de Jong P."/>
            <person name="Grimwood J."/>
            <person name="Chapman J.A."/>
            <person name="Shapiro H."/>
            <person name="Aerts A."/>
            <person name="Otillar R.P."/>
            <person name="Terry A.Y."/>
            <person name="Boore J.L."/>
            <person name="Grigoriev I.V."/>
            <person name="Lindberg D.R."/>
            <person name="Seaver E.C."/>
            <person name="Weisblat D.A."/>
            <person name="Putnam N.H."/>
            <person name="Rokhsar D.S."/>
        </authorList>
    </citation>
    <scope>NUCLEOTIDE SEQUENCE [LARGE SCALE GENOMIC DNA]</scope>
</reference>
<dbReference type="STRING" id="225164.V4B8M4"/>
<feature type="domain" description="SSD" evidence="3">
    <location>
        <begin position="119"/>
        <end position="279"/>
    </location>
</feature>
<dbReference type="RefSeq" id="XP_009064260.1">
    <property type="nucleotide sequence ID" value="XM_009066012.1"/>
</dbReference>
<keyword evidence="2" id="KW-0472">Membrane</keyword>
<dbReference type="Gene3D" id="1.20.1640.10">
    <property type="entry name" value="Multidrug efflux transporter AcrB transmembrane domain"/>
    <property type="match status" value="2"/>
</dbReference>
<dbReference type="KEGG" id="lgi:LOTGIDRAFT_130973"/>
<keyword evidence="2" id="KW-0812">Transmembrane</keyword>
<name>V4B8M4_LOTGI</name>
<dbReference type="EMBL" id="KB203331">
    <property type="protein sequence ID" value="ESO85119.1"/>
    <property type="molecule type" value="Genomic_DNA"/>
</dbReference>
<evidence type="ECO:0000259" key="3">
    <source>
        <dbReference type="PROSITE" id="PS50156"/>
    </source>
</evidence>
<dbReference type="HOGENOM" id="CLU_002359_4_0_1"/>
<organism evidence="4 5">
    <name type="scientific">Lottia gigantea</name>
    <name type="common">Giant owl limpet</name>
    <dbReference type="NCBI Taxonomy" id="225164"/>
    <lineage>
        <taxon>Eukaryota</taxon>
        <taxon>Metazoa</taxon>
        <taxon>Spiralia</taxon>
        <taxon>Lophotrochozoa</taxon>
        <taxon>Mollusca</taxon>
        <taxon>Gastropoda</taxon>
        <taxon>Patellogastropoda</taxon>
        <taxon>Lottioidea</taxon>
        <taxon>Lottiidae</taxon>
        <taxon>Lottia</taxon>
    </lineage>
</organism>
<dbReference type="OMA" id="TFFLGWF"/>